<dbReference type="STRING" id="45357.A0A2V1ANS4"/>
<dbReference type="OrthoDB" id="4094845at2759"/>
<protein>
    <submittedName>
        <fullName evidence="2">Uncharacterized protein</fullName>
    </submittedName>
</protein>
<evidence type="ECO:0000256" key="1">
    <source>
        <dbReference type="SAM" id="MobiDB-lite"/>
    </source>
</evidence>
<accession>A0A2V1ANS4</accession>
<gene>
    <name evidence="2" type="ORF">CXQ85_001684</name>
</gene>
<reference evidence="2 3" key="1">
    <citation type="submission" date="2017-12" db="EMBL/GenBank/DDBJ databases">
        <title>Genome Sequence of a Multidrug-Resistant Candida haemulonii Isolate from a Patient with Chronic Leg Ulcers in Israel.</title>
        <authorList>
            <person name="Chow N.A."/>
            <person name="Gade L."/>
            <person name="Batra D."/>
            <person name="Rowe L.A."/>
            <person name="Ben-Ami R."/>
            <person name="Loparev V.N."/>
            <person name="Litvintseva A.P."/>
        </authorList>
    </citation>
    <scope>NUCLEOTIDE SEQUENCE [LARGE SCALE GENOMIC DNA]</scope>
    <source>
        <strain evidence="2 3">B11899</strain>
    </source>
</reference>
<dbReference type="EMBL" id="PKFO01000003">
    <property type="protein sequence ID" value="PVH19907.1"/>
    <property type="molecule type" value="Genomic_DNA"/>
</dbReference>
<feature type="compositionally biased region" description="Basic and acidic residues" evidence="1">
    <location>
        <begin position="74"/>
        <end position="86"/>
    </location>
</feature>
<sequence>MHDSQVIASRMLRSQRYVVLLIFTALVTFLIVTSASAHSYIKDSNLGKSVGLYVDTAKAWANSNAADSSSSDSKPLEQQDTEKAVDGVESADTEEDKEKNEGKDSSEKSVKDDKKVEAEKPDTETESTKKSDKSHPQEVGSFKEDKKEPSWKQADGVSS</sequence>
<evidence type="ECO:0000313" key="3">
    <source>
        <dbReference type="Proteomes" id="UP000244309"/>
    </source>
</evidence>
<evidence type="ECO:0000313" key="2">
    <source>
        <dbReference type="EMBL" id="PVH19907.1"/>
    </source>
</evidence>
<keyword evidence="3" id="KW-1185">Reference proteome</keyword>
<name>A0A2V1ANS4_9ASCO</name>
<dbReference type="GeneID" id="37007015"/>
<dbReference type="VEuPathDB" id="FungiDB:CXQ85_001684"/>
<feature type="compositionally biased region" description="Low complexity" evidence="1">
    <location>
        <begin position="62"/>
        <end position="73"/>
    </location>
</feature>
<feature type="region of interest" description="Disordered" evidence="1">
    <location>
        <begin position="62"/>
        <end position="159"/>
    </location>
</feature>
<feature type="compositionally biased region" description="Basic and acidic residues" evidence="1">
    <location>
        <begin position="96"/>
        <end position="150"/>
    </location>
</feature>
<dbReference type="AlphaFoldDB" id="A0A2V1ANS4"/>
<dbReference type="Proteomes" id="UP000244309">
    <property type="component" value="Unassembled WGS sequence"/>
</dbReference>
<organism evidence="2 3">
    <name type="scientific">Candidozyma haemuli</name>
    <dbReference type="NCBI Taxonomy" id="45357"/>
    <lineage>
        <taxon>Eukaryota</taxon>
        <taxon>Fungi</taxon>
        <taxon>Dikarya</taxon>
        <taxon>Ascomycota</taxon>
        <taxon>Saccharomycotina</taxon>
        <taxon>Pichiomycetes</taxon>
        <taxon>Metschnikowiaceae</taxon>
        <taxon>Candidozyma</taxon>
    </lineage>
</organism>
<proteinExistence type="predicted"/>
<dbReference type="RefSeq" id="XP_025340847.1">
    <property type="nucleotide sequence ID" value="XM_025485382.1"/>
</dbReference>
<comment type="caution">
    <text evidence="2">The sequence shown here is derived from an EMBL/GenBank/DDBJ whole genome shotgun (WGS) entry which is preliminary data.</text>
</comment>